<dbReference type="CDD" id="cd01948">
    <property type="entry name" value="EAL"/>
    <property type="match status" value="1"/>
</dbReference>
<dbReference type="PROSITE" id="PS50924">
    <property type="entry name" value="MHYT"/>
    <property type="match status" value="1"/>
</dbReference>
<gene>
    <name evidence="7" type="ORF">SAMN05216225_10951</name>
</gene>
<dbReference type="Pfam" id="PF00989">
    <property type="entry name" value="PAS"/>
    <property type="match status" value="1"/>
</dbReference>
<dbReference type="SMART" id="SM00086">
    <property type="entry name" value="PAC"/>
    <property type="match status" value="2"/>
</dbReference>
<keyword evidence="1" id="KW-1133">Transmembrane helix</keyword>
<reference evidence="7 8" key="1">
    <citation type="submission" date="2016-11" db="EMBL/GenBank/DDBJ databases">
        <authorList>
            <person name="Jaros S."/>
            <person name="Januszkiewicz K."/>
            <person name="Wedrychowicz H."/>
        </authorList>
    </citation>
    <scope>NUCLEOTIDE SEQUENCE [LARGE SCALE GENOMIC DNA]</scope>
    <source>
        <strain evidence="7 8">IBRC-M 10683</strain>
    </source>
</reference>
<feature type="transmembrane region" description="Helical" evidence="1">
    <location>
        <begin position="111"/>
        <end position="133"/>
    </location>
</feature>
<dbReference type="PANTHER" id="PTHR44757:SF2">
    <property type="entry name" value="BIOFILM ARCHITECTURE MAINTENANCE PROTEIN MBAA"/>
    <property type="match status" value="1"/>
</dbReference>
<dbReference type="InterPro" id="IPR000014">
    <property type="entry name" value="PAS"/>
</dbReference>
<dbReference type="PROSITE" id="PS50883">
    <property type="entry name" value="EAL"/>
    <property type="match status" value="1"/>
</dbReference>
<dbReference type="Proteomes" id="UP000183988">
    <property type="component" value="Unassembled WGS sequence"/>
</dbReference>
<dbReference type="InterPro" id="IPR043128">
    <property type="entry name" value="Rev_trsase/Diguanyl_cyclase"/>
</dbReference>
<keyword evidence="8" id="KW-1185">Reference proteome</keyword>
<dbReference type="Gene3D" id="3.30.70.270">
    <property type="match status" value="1"/>
</dbReference>
<sequence length="928" mass="106052">MHHLHHATYSPFLIILSIIIAFISSYTTLVLVERVSESNHRSRKITWIFIGVFIMGVGIFSTHFIGMLAYHLNYPMTFNGSLLVLSFLFSLITSFTAFYLLYTHPLTKGKIFISGVIIGLGIVFLHYTATYGIYESVEIHFTSIYFTLSIVLAIIISSIAIRIFVNKKGDSISNRTTKKNIVSALVLGGAITTMHYVGMEAIYINKGSDVTSNGADKFIGNIVSFSTLFLMFATLFTAYLDYRSTHSEKQLIKQLKESEKRYRQLVEKSPVPVIIHDGNTIVFVNEIVLSMVKASEKHEIVGKSFINFIHPDFRETVKKRMQIIKEKGHVKSMEQRMVTLDGTVITTETSSYLIQFDNKPAIQSVIRDITEQKQTELALQDRQQRYMSLFEYNPDPVFLLDCHGYFKEINSAVWKTLGIPKDEVKKMSFHQVLVPSQIDFAVAQFKKALKGEPQNYEISAIKNNGDEIPVNITLVPIIIEEQVTGVFCIAKDITKEKEAVQKIKELAYTDQLTGLPNRTWFFKYFTHKLKEQKQLNHPIAILAIDFDDFKSVNDTIGHHAGDMFLQQVANRMKDILRPQDIIARLGGDEFIVFLDNITKEEVSQIAQKIINEMNNKIPLFGHEFILTLSIGISMYSKIMPDVETFIKEADFAMYYAKEKGKNNYQLFTDELKKKVNQRLKLESALRKAIDKEELELYYQPQFDIKSRDIVSAEALLRWNSSFGRISPNEFIPIAEDTGLIVSIGKWVFKEACLHIKEWRKRGLPVVPISVNVSARQFREADFAKVVQQIVKEEKIDPSQLIIEITESAMLDIVESEHIIQDLKELGIKIAIDDFGKGYSSLQIITDLNYDILKIDKSLMDIEKGNRNIAILKAVLETTKGYKEVIVEGIETQEQVDFLKTYNVVGQGFFFSHPLPSHQFEEQLKQIRG</sequence>
<dbReference type="Pfam" id="PF00990">
    <property type="entry name" value="GGDEF"/>
    <property type="match status" value="1"/>
</dbReference>
<feature type="domain" description="EAL" evidence="4">
    <location>
        <begin position="678"/>
        <end position="927"/>
    </location>
</feature>
<evidence type="ECO:0000259" key="4">
    <source>
        <dbReference type="PROSITE" id="PS50883"/>
    </source>
</evidence>
<dbReference type="SMART" id="SM00091">
    <property type="entry name" value="PAS"/>
    <property type="match status" value="2"/>
</dbReference>
<dbReference type="RefSeq" id="WP_072892156.1">
    <property type="nucleotide sequence ID" value="NZ_FQVW01000095.1"/>
</dbReference>
<feature type="domain" description="MHYT" evidence="6">
    <location>
        <begin position="9"/>
        <end position="205"/>
    </location>
</feature>
<accession>A0A1M5NZA1</accession>
<evidence type="ECO:0000259" key="2">
    <source>
        <dbReference type="PROSITE" id="PS50112"/>
    </source>
</evidence>
<evidence type="ECO:0000313" key="7">
    <source>
        <dbReference type="EMBL" id="SHG94828.1"/>
    </source>
</evidence>
<dbReference type="GO" id="GO:0016020">
    <property type="term" value="C:membrane"/>
    <property type="evidence" value="ECO:0007669"/>
    <property type="project" value="UniProtKB-UniRule"/>
</dbReference>
<dbReference type="PROSITE" id="PS50887">
    <property type="entry name" value="GGDEF"/>
    <property type="match status" value="1"/>
</dbReference>
<dbReference type="InterPro" id="IPR029787">
    <property type="entry name" value="Nucleotide_cyclase"/>
</dbReference>
<evidence type="ECO:0000259" key="5">
    <source>
        <dbReference type="PROSITE" id="PS50887"/>
    </source>
</evidence>
<dbReference type="Gene3D" id="3.20.20.450">
    <property type="entry name" value="EAL domain"/>
    <property type="match status" value="1"/>
</dbReference>
<organism evidence="7 8">
    <name type="scientific">Ornithinibacillus halophilus</name>
    <dbReference type="NCBI Taxonomy" id="930117"/>
    <lineage>
        <taxon>Bacteria</taxon>
        <taxon>Bacillati</taxon>
        <taxon>Bacillota</taxon>
        <taxon>Bacilli</taxon>
        <taxon>Bacillales</taxon>
        <taxon>Bacillaceae</taxon>
        <taxon>Ornithinibacillus</taxon>
    </lineage>
</organism>
<feature type="transmembrane region" description="Helical" evidence="1">
    <location>
        <begin position="139"/>
        <end position="161"/>
    </location>
</feature>
<feature type="transmembrane region" description="Helical" evidence="1">
    <location>
        <begin position="218"/>
        <end position="240"/>
    </location>
</feature>
<dbReference type="FunFam" id="3.30.70.270:FF:000001">
    <property type="entry name" value="Diguanylate cyclase domain protein"/>
    <property type="match status" value="1"/>
</dbReference>
<feature type="transmembrane region" description="Helical" evidence="1">
    <location>
        <begin position="12"/>
        <end position="33"/>
    </location>
</feature>
<dbReference type="InterPro" id="IPR001610">
    <property type="entry name" value="PAC"/>
</dbReference>
<dbReference type="InterPro" id="IPR005330">
    <property type="entry name" value="MHYT_dom"/>
</dbReference>
<dbReference type="Gene3D" id="3.30.450.20">
    <property type="entry name" value="PAS domain"/>
    <property type="match status" value="2"/>
</dbReference>
<dbReference type="InterPro" id="IPR000700">
    <property type="entry name" value="PAS-assoc_C"/>
</dbReference>
<dbReference type="AlphaFoldDB" id="A0A1M5NZA1"/>
<dbReference type="PROSITE" id="PS50113">
    <property type="entry name" value="PAC"/>
    <property type="match status" value="2"/>
</dbReference>
<dbReference type="SMART" id="SM00052">
    <property type="entry name" value="EAL"/>
    <property type="match status" value="1"/>
</dbReference>
<dbReference type="SUPFAM" id="SSF55785">
    <property type="entry name" value="PYP-like sensor domain (PAS domain)"/>
    <property type="match status" value="2"/>
</dbReference>
<dbReference type="InterPro" id="IPR000160">
    <property type="entry name" value="GGDEF_dom"/>
</dbReference>
<feature type="transmembrane region" description="Helical" evidence="1">
    <location>
        <begin position="45"/>
        <end position="70"/>
    </location>
</feature>
<proteinExistence type="predicted"/>
<feature type="domain" description="PAC" evidence="3">
    <location>
        <begin position="454"/>
        <end position="505"/>
    </location>
</feature>
<feature type="domain" description="GGDEF" evidence="5">
    <location>
        <begin position="537"/>
        <end position="669"/>
    </location>
</feature>
<dbReference type="Pfam" id="PF00563">
    <property type="entry name" value="EAL"/>
    <property type="match status" value="1"/>
</dbReference>
<evidence type="ECO:0000313" key="8">
    <source>
        <dbReference type="Proteomes" id="UP000183988"/>
    </source>
</evidence>
<dbReference type="Pfam" id="PF13426">
    <property type="entry name" value="PAS_9"/>
    <property type="match status" value="1"/>
</dbReference>
<feature type="transmembrane region" description="Helical" evidence="1">
    <location>
        <begin position="82"/>
        <end position="102"/>
    </location>
</feature>
<keyword evidence="1" id="KW-0472">Membrane</keyword>
<evidence type="ECO:0000259" key="3">
    <source>
        <dbReference type="PROSITE" id="PS50113"/>
    </source>
</evidence>
<dbReference type="InterPro" id="IPR035965">
    <property type="entry name" value="PAS-like_dom_sf"/>
</dbReference>
<feature type="domain" description="PAC" evidence="3">
    <location>
        <begin position="331"/>
        <end position="381"/>
    </location>
</feature>
<evidence type="ECO:0000259" key="6">
    <source>
        <dbReference type="PROSITE" id="PS50924"/>
    </source>
</evidence>
<dbReference type="SUPFAM" id="SSF141868">
    <property type="entry name" value="EAL domain-like"/>
    <property type="match status" value="1"/>
</dbReference>
<dbReference type="PROSITE" id="PS50112">
    <property type="entry name" value="PAS"/>
    <property type="match status" value="2"/>
</dbReference>
<dbReference type="NCBIfam" id="TIGR00254">
    <property type="entry name" value="GGDEF"/>
    <property type="match status" value="1"/>
</dbReference>
<feature type="domain" description="PAS" evidence="2">
    <location>
        <begin position="382"/>
        <end position="452"/>
    </location>
</feature>
<feature type="domain" description="PAS" evidence="2">
    <location>
        <begin position="258"/>
        <end position="328"/>
    </location>
</feature>
<evidence type="ECO:0000256" key="1">
    <source>
        <dbReference type="PROSITE-ProRule" id="PRU00244"/>
    </source>
</evidence>
<feature type="transmembrane region" description="Helical" evidence="1">
    <location>
        <begin position="181"/>
        <end position="198"/>
    </location>
</feature>
<dbReference type="InterPro" id="IPR052155">
    <property type="entry name" value="Biofilm_reg_signaling"/>
</dbReference>
<dbReference type="EMBL" id="FQVW01000095">
    <property type="protein sequence ID" value="SHG94828.1"/>
    <property type="molecule type" value="Genomic_DNA"/>
</dbReference>
<name>A0A1M5NZA1_9BACI</name>
<dbReference type="PANTHER" id="PTHR44757">
    <property type="entry name" value="DIGUANYLATE CYCLASE DGCP"/>
    <property type="match status" value="1"/>
</dbReference>
<dbReference type="SUPFAM" id="SSF55073">
    <property type="entry name" value="Nucleotide cyclase"/>
    <property type="match status" value="1"/>
</dbReference>
<dbReference type="STRING" id="930117.SAMN05216225_10951"/>
<dbReference type="OrthoDB" id="9759607at2"/>
<dbReference type="CDD" id="cd01949">
    <property type="entry name" value="GGDEF"/>
    <property type="match status" value="1"/>
</dbReference>
<dbReference type="CDD" id="cd00130">
    <property type="entry name" value="PAS"/>
    <property type="match status" value="2"/>
</dbReference>
<keyword evidence="1" id="KW-0812">Transmembrane</keyword>
<dbReference type="InterPro" id="IPR001633">
    <property type="entry name" value="EAL_dom"/>
</dbReference>
<protein>
    <submittedName>
        <fullName evidence="7">PAS domain S-box-containing protein/diguanylate cyclase (GGDEF) domain-containing protein</fullName>
    </submittedName>
</protein>
<dbReference type="InterPro" id="IPR013767">
    <property type="entry name" value="PAS_fold"/>
</dbReference>
<dbReference type="NCBIfam" id="TIGR00229">
    <property type="entry name" value="sensory_box"/>
    <property type="match status" value="2"/>
</dbReference>
<dbReference type="InterPro" id="IPR035919">
    <property type="entry name" value="EAL_sf"/>
</dbReference>
<dbReference type="SMART" id="SM00267">
    <property type="entry name" value="GGDEF"/>
    <property type="match status" value="1"/>
</dbReference>
<dbReference type="Pfam" id="PF03707">
    <property type="entry name" value="MHYT"/>
    <property type="match status" value="2"/>
</dbReference>